<comment type="subcellular location">
    <subcellularLocation>
        <location evidence="2">Cytoplasm</location>
    </subcellularLocation>
    <text evidence="2">Associated with two foci at the outer edges of the nucleoid region in young cells, and at four foci within both cell halves in older cells.</text>
</comment>
<evidence type="ECO:0000256" key="2">
    <source>
        <dbReference type="HAMAP-Rule" id="MF_01805"/>
    </source>
</evidence>
<keyword evidence="2" id="KW-0159">Chromosome partition</keyword>
<dbReference type="InterPro" id="IPR003768">
    <property type="entry name" value="ScpA"/>
</dbReference>
<evidence type="ECO:0000256" key="1">
    <source>
        <dbReference type="ARBA" id="ARBA00044777"/>
    </source>
</evidence>
<keyword evidence="2" id="KW-0963">Cytoplasm</keyword>
<evidence type="ECO:0000313" key="3">
    <source>
        <dbReference type="EMBL" id="WAJ71006.1"/>
    </source>
</evidence>
<dbReference type="PANTHER" id="PTHR33969:SF2">
    <property type="entry name" value="SEGREGATION AND CONDENSATION PROTEIN A"/>
    <property type="match status" value="1"/>
</dbReference>
<sequence length="278" mass="31926">MNQANEQIEIQQELPLAYVRGEAVIEKPEDLFIPPEALEVILESFEGPLDLLLYLIKRQKFEIAELPIRQITEQYMEYVEVMKDVNLELAAEYLVMAAMLAEIKSRILLPKLKVEEEEEADPRAALIKQLQEYEVFKRASESLDNLPRDERDFFHAPVNVANNCKPVVIQPHVDIKEIALAFAAVLKRVDNFQHHHITPEVLSTRARMTKIMEALKTDNYMPFGDFFDISEGKSGVVVTFLAIMELVKESLILLVQNQIYSDIHIRRSSTPNASYSDI</sequence>
<name>A0ABY7ARX3_9ALTE</name>
<keyword evidence="2" id="KW-0131">Cell cycle</keyword>
<reference evidence="3" key="1">
    <citation type="submission" date="2022-10" db="EMBL/GenBank/DDBJ databases">
        <title>Catenovulum adriacola sp. nov. isolated in the Harbour of Susak.</title>
        <authorList>
            <person name="Schoch T."/>
            <person name="Reich S.J."/>
            <person name="Stoeferle S."/>
            <person name="Flaiz M."/>
            <person name="Kazda M."/>
            <person name="Riedel C.U."/>
            <person name="Duerre P."/>
        </authorList>
    </citation>
    <scope>NUCLEOTIDE SEQUENCE</scope>
    <source>
        <strain evidence="3">TS8</strain>
    </source>
</reference>
<evidence type="ECO:0000313" key="4">
    <source>
        <dbReference type="Proteomes" id="UP001163726"/>
    </source>
</evidence>
<dbReference type="Proteomes" id="UP001163726">
    <property type="component" value="Chromosome"/>
</dbReference>
<comment type="subunit">
    <text evidence="2">Component of a cohesin-like complex composed of ScpA, ScpB and the Smc homodimer, in which ScpA and ScpB bind to the head domain of Smc. The presence of the three proteins is required for the association of the complex with DNA.</text>
</comment>
<keyword evidence="4" id="KW-1185">Reference proteome</keyword>
<gene>
    <name evidence="2" type="primary">scpA</name>
    <name evidence="3" type="ORF">OLW01_04170</name>
</gene>
<dbReference type="RefSeq" id="WP_268075471.1">
    <property type="nucleotide sequence ID" value="NZ_CP109965.1"/>
</dbReference>
<keyword evidence="2" id="KW-0132">Cell division</keyword>
<proteinExistence type="inferred from homology"/>
<comment type="similarity">
    <text evidence="2">Belongs to the ScpA family.</text>
</comment>
<organism evidence="3 4">
    <name type="scientific">Catenovulum adriaticum</name>
    <dbReference type="NCBI Taxonomy" id="2984846"/>
    <lineage>
        <taxon>Bacteria</taxon>
        <taxon>Pseudomonadati</taxon>
        <taxon>Pseudomonadota</taxon>
        <taxon>Gammaproteobacteria</taxon>
        <taxon>Alteromonadales</taxon>
        <taxon>Alteromonadaceae</taxon>
        <taxon>Catenovulum</taxon>
    </lineage>
</organism>
<comment type="function">
    <text evidence="2">Participates in chromosomal partition during cell division. May act via the formation of a condensin-like complex containing Smc and ScpB that pull DNA away from mid-cell into both cell halves.</text>
</comment>
<dbReference type="EMBL" id="CP109965">
    <property type="protein sequence ID" value="WAJ71006.1"/>
    <property type="molecule type" value="Genomic_DNA"/>
</dbReference>
<dbReference type="Gene3D" id="6.10.250.2410">
    <property type="match status" value="1"/>
</dbReference>
<accession>A0ABY7ARX3</accession>
<protein>
    <recommendedName>
        <fullName evidence="1 2">Segregation and condensation protein A</fullName>
    </recommendedName>
</protein>
<dbReference type="PANTHER" id="PTHR33969">
    <property type="entry name" value="SEGREGATION AND CONDENSATION PROTEIN A"/>
    <property type="match status" value="1"/>
</dbReference>
<dbReference type="HAMAP" id="MF_01805">
    <property type="entry name" value="ScpA"/>
    <property type="match status" value="1"/>
</dbReference>
<dbReference type="Pfam" id="PF02616">
    <property type="entry name" value="SMC_ScpA"/>
    <property type="match status" value="1"/>
</dbReference>